<dbReference type="KEGG" id="crq:GCK72_023594"/>
<dbReference type="AlphaFoldDB" id="A0A6A5FXD1"/>
<dbReference type="Proteomes" id="UP000483820">
    <property type="component" value="Chromosome X"/>
</dbReference>
<comment type="caution">
    <text evidence="1">The sequence shown here is derived from an EMBL/GenBank/DDBJ whole genome shotgun (WGS) entry which is preliminary data.</text>
</comment>
<dbReference type="GeneID" id="78777689"/>
<dbReference type="CTD" id="78777689"/>
<name>A0A6A5FXD1_CAERE</name>
<sequence>MVYGSWAWPPRRLGRWPTRDAGVSPTIGLSRQAEAVCLLRLPTSSFNLSLYIFLNLSDASNIIAVATTTPNILLTSLPFYLILIASDNPTVRTLRPYLGTNSKKTVLQHFILVLTTTTTTASPLLSSIVVECGYATDRFVYNHRTPSEMRSIANTS</sequence>
<gene>
    <name evidence="1" type="ORF">GCK72_023594</name>
</gene>
<organism evidence="1 2">
    <name type="scientific">Caenorhabditis remanei</name>
    <name type="common">Caenorhabditis vulgaris</name>
    <dbReference type="NCBI Taxonomy" id="31234"/>
    <lineage>
        <taxon>Eukaryota</taxon>
        <taxon>Metazoa</taxon>
        <taxon>Ecdysozoa</taxon>
        <taxon>Nematoda</taxon>
        <taxon>Chromadorea</taxon>
        <taxon>Rhabditida</taxon>
        <taxon>Rhabditina</taxon>
        <taxon>Rhabditomorpha</taxon>
        <taxon>Rhabditoidea</taxon>
        <taxon>Rhabditidae</taxon>
        <taxon>Peloderinae</taxon>
        <taxon>Caenorhabditis</taxon>
    </lineage>
</organism>
<reference evidence="1 2" key="1">
    <citation type="submission" date="2019-12" db="EMBL/GenBank/DDBJ databases">
        <title>Chromosome-level assembly of the Caenorhabditis remanei genome.</title>
        <authorList>
            <person name="Teterina A.A."/>
            <person name="Willis J.H."/>
            <person name="Phillips P.C."/>
        </authorList>
    </citation>
    <scope>NUCLEOTIDE SEQUENCE [LARGE SCALE GENOMIC DNA]</scope>
    <source>
        <strain evidence="1 2">PX506</strain>
        <tissue evidence="1">Whole organism</tissue>
    </source>
</reference>
<proteinExistence type="predicted"/>
<dbReference type="RefSeq" id="XP_053579026.1">
    <property type="nucleotide sequence ID" value="XM_053735460.1"/>
</dbReference>
<protein>
    <submittedName>
        <fullName evidence="1">Uncharacterized protein</fullName>
    </submittedName>
</protein>
<accession>A0A6A5FXD1</accession>
<evidence type="ECO:0000313" key="1">
    <source>
        <dbReference type="EMBL" id="KAF1747134.1"/>
    </source>
</evidence>
<evidence type="ECO:0000313" key="2">
    <source>
        <dbReference type="Proteomes" id="UP000483820"/>
    </source>
</evidence>
<dbReference type="EMBL" id="WUAV01000006">
    <property type="protein sequence ID" value="KAF1747134.1"/>
    <property type="molecule type" value="Genomic_DNA"/>
</dbReference>